<dbReference type="InterPro" id="IPR043132">
    <property type="entry name" value="BCAT-like_C"/>
</dbReference>
<dbReference type="GO" id="GO:0016829">
    <property type="term" value="F:lyase activity"/>
    <property type="evidence" value="ECO:0007669"/>
    <property type="project" value="UniProtKB-KW"/>
</dbReference>
<comment type="similarity">
    <text evidence="1">Belongs to the class-IV pyridoxal-phosphate-dependent aminotransferase family.</text>
</comment>
<dbReference type="PANTHER" id="PTHR42743:SF11">
    <property type="entry name" value="AMINODEOXYCHORISMATE LYASE"/>
    <property type="match status" value="1"/>
</dbReference>
<protein>
    <submittedName>
        <fullName evidence="2">4-amino-4-deoxychorismate lyase</fullName>
    </submittedName>
</protein>
<dbReference type="SUPFAM" id="SSF56752">
    <property type="entry name" value="D-aminoacid aminotransferase-like PLP-dependent enzymes"/>
    <property type="match status" value="1"/>
</dbReference>
<dbReference type="PANTHER" id="PTHR42743">
    <property type="entry name" value="AMINO-ACID AMINOTRANSFERASE"/>
    <property type="match status" value="1"/>
</dbReference>
<organism evidence="2 3">
    <name type="scientific">Agrococcus carbonis</name>
    <dbReference type="NCBI Taxonomy" id="684552"/>
    <lineage>
        <taxon>Bacteria</taxon>
        <taxon>Bacillati</taxon>
        <taxon>Actinomycetota</taxon>
        <taxon>Actinomycetes</taxon>
        <taxon>Micrococcales</taxon>
        <taxon>Microbacteriaceae</taxon>
        <taxon>Agrococcus</taxon>
    </lineage>
</organism>
<name>A0A1H1T6V9_9MICO</name>
<evidence type="ECO:0000313" key="3">
    <source>
        <dbReference type="Proteomes" id="UP000199649"/>
    </source>
</evidence>
<dbReference type="Proteomes" id="UP000199649">
    <property type="component" value="Chromosome I"/>
</dbReference>
<gene>
    <name evidence="2" type="ORF">SAMN04489719_2594</name>
</gene>
<dbReference type="AlphaFoldDB" id="A0A1H1T6V9"/>
<evidence type="ECO:0000256" key="1">
    <source>
        <dbReference type="ARBA" id="ARBA00009320"/>
    </source>
</evidence>
<accession>A0A1H1T6V9</accession>
<dbReference type="InterPro" id="IPR001544">
    <property type="entry name" value="Aminotrans_IV"/>
</dbReference>
<dbReference type="InterPro" id="IPR036038">
    <property type="entry name" value="Aminotransferase-like"/>
</dbReference>
<dbReference type="RefSeq" id="WP_157674359.1">
    <property type="nucleotide sequence ID" value="NZ_LT629734.1"/>
</dbReference>
<proteinExistence type="inferred from homology"/>
<keyword evidence="2" id="KW-0456">Lyase</keyword>
<sequence length="284" mass="29760">MSAPLLALLDGSIVDVTQPIVRADDLGVVRGDGVFDATLARRGADGVPEVRDREAHLDRLERSAQILQLPVPDRAGFERAMDALVAAWDFDAAPEAIIRLVLTRGPEGGGDPTAFALMAPLGASAIAERDRGVSVTLLGRGHDGDEVAAMPWLLPGAKSLSYSINMAAKRHAAQHGFDDVVFVSPAGLLLEGPTSTLVVDRGGRLLTPRQDGILASITLDHLMRDAPAAGLDVAFAALEPEDLTSADGAWLLSSGRLLARVTSVDGRPLPTSPLDAALRRVLGV</sequence>
<reference evidence="3" key="1">
    <citation type="submission" date="2016-10" db="EMBL/GenBank/DDBJ databases">
        <authorList>
            <person name="Varghese N."/>
            <person name="Submissions S."/>
        </authorList>
    </citation>
    <scope>NUCLEOTIDE SEQUENCE [LARGE SCALE GENOMIC DNA]</scope>
    <source>
        <strain evidence="3">DSM 22965</strain>
    </source>
</reference>
<dbReference type="InterPro" id="IPR050571">
    <property type="entry name" value="Class-IV_PLP-Dep_Aminotrnsfr"/>
</dbReference>
<dbReference type="Gene3D" id="3.30.470.10">
    <property type="match status" value="1"/>
</dbReference>
<dbReference type="InterPro" id="IPR043131">
    <property type="entry name" value="BCAT-like_N"/>
</dbReference>
<dbReference type="OrthoDB" id="3199344at2"/>
<dbReference type="EMBL" id="LT629734">
    <property type="protein sequence ID" value="SDS55911.1"/>
    <property type="molecule type" value="Genomic_DNA"/>
</dbReference>
<keyword evidence="3" id="KW-1185">Reference proteome</keyword>
<dbReference type="GO" id="GO:0005829">
    <property type="term" value="C:cytosol"/>
    <property type="evidence" value="ECO:0007669"/>
    <property type="project" value="TreeGrafter"/>
</dbReference>
<dbReference type="Pfam" id="PF01063">
    <property type="entry name" value="Aminotran_4"/>
    <property type="match status" value="1"/>
</dbReference>
<dbReference type="GO" id="GO:0046394">
    <property type="term" value="P:carboxylic acid biosynthetic process"/>
    <property type="evidence" value="ECO:0007669"/>
    <property type="project" value="UniProtKB-ARBA"/>
</dbReference>
<evidence type="ECO:0000313" key="2">
    <source>
        <dbReference type="EMBL" id="SDS55911.1"/>
    </source>
</evidence>
<dbReference type="STRING" id="684552.SAMN04489719_2594"/>
<dbReference type="Gene3D" id="3.20.10.10">
    <property type="entry name" value="D-amino Acid Aminotransferase, subunit A, domain 2"/>
    <property type="match status" value="1"/>
</dbReference>